<comment type="caution">
    <text evidence="2">The sequence shown here is derived from an EMBL/GenBank/DDBJ whole genome shotgun (WGS) entry which is preliminary data.</text>
</comment>
<evidence type="ECO:0000313" key="3">
    <source>
        <dbReference type="Proteomes" id="UP001241072"/>
    </source>
</evidence>
<proteinExistence type="predicted"/>
<evidence type="ECO:0000313" key="2">
    <source>
        <dbReference type="EMBL" id="MDO7882604.1"/>
    </source>
</evidence>
<organism evidence="2 3">
    <name type="scientific">Antiquaquibacter soli</name>
    <dbReference type="NCBI Taxonomy" id="3064523"/>
    <lineage>
        <taxon>Bacteria</taxon>
        <taxon>Bacillati</taxon>
        <taxon>Actinomycetota</taxon>
        <taxon>Actinomycetes</taxon>
        <taxon>Micrococcales</taxon>
        <taxon>Microbacteriaceae</taxon>
        <taxon>Antiquaquibacter</taxon>
    </lineage>
</organism>
<dbReference type="EMBL" id="JAUQUB010000002">
    <property type="protein sequence ID" value="MDO7882604.1"/>
    <property type="molecule type" value="Genomic_DNA"/>
</dbReference>
<keyword evidence="1" id="KW-0732">Signal</keyword>
<name>A0ABT9BNJ0_9MICO</name>
<gene>
    <name evidence="2" type="ORF">Q5716_10240</name>
</gene>
<accession>A0ABT9BNJ0</accession>
<protein>
    <recommendedName>
        <fullName evidence="4">DUF3558 domain-containing protein</fullName>
    </recommendedName>
</protein>
<feature type="chain" id="PRO_5045409089" description="DUF3558 domain-containing protein" evidence="1">
    <location>
        <begin position="25"/>
        <end position="195"/>
    </location>
</feature>
<evidence type="ECO:0000256" key="1">
    <source>
        <dbReference type="SAM" id="SignalP"/>
    </source>
</evidence>
<keyword evidence="3" id="KW-1185">Reference proteome</keyword>
<dbReference type="Proteomes" id="UP001241072">
    <property type="component" value="Unassembled WGS sequence"/>
</dbReference>
<feature type="signal peptide" evidence="1">
    <location>
        <begin position="1"/>
        <end position="24"/>
    </location>
</feature>
<evidence type="ECO:0008006" key="4">
    <source>
        <dbReference type="Google" id="ProtNLM"/>
    </source>
</evidence>
<reference evidence="2 3" key="1">
    <citation type="submission" date="2023-07" db="EMBL/GenBank/DDBJ databases">
        <title>Protaetiibacter sp. nov WY-16 isolated from soil.</title>
        <authorList>
            <person name="Liu B."/>
            <person name="Wan Y."/>
        </authorList>
    </citation>
    <scope>NUCLEOTIDE SEQUENCE [LARGE SCALE GENOMIC DNA]</scope>
    <source>
        <strain evidence="2 3">WY-16</strain>
    </source>
</reference>
<sequence>MRRAAVLLAPVLLVLLAACDPGPAAPTGTPVPSASASSPVATSEPVAEFTAPSSCSELLGPLEAQFAADGLVLFSSTDGTGIYAPIASTQEGGDPFSCWYGKDGVDLSTIEIAAQAVDEQQHEGIVAVLESEGFELTLDEDRATYVQVGDEGATPAIVHVLRPDSWLTGYSALGGPDRVAVLTEYLEQVGAQLYP</sequence>
<dbReference type="PROSITE" id="PS51257">
    <property type="entry name" value="PROKAR_LIPOPROTEIN"/>
    <property type="match status" value="1"/>
</dbReference>
<dbReference type="RefSeq" id="WP_305003037.1">
    <property type="nucleotide sequence ID" value="NZ_JAUQUB010000002.1"/>
</dbReference>